<evidence type="ECO:0000256" key="3">
    <source>
        <dbReference type="ARBA" id="ARBA00022989"/>
    </source>
</evidence>
<feature type="domain" description="Major facilitator superfamily (MFS) profile" evidence="6">
    <location>
        <begin position="1"/>
        <end position="476"/>
    </location>
</feature>
<name>A0A7H8QPA7_TALRU</name>
<evidence type="ECO:0000256" key="4">
    <source>
        <dbReference type="ARBA" id="ARBA00023136"/>
    </source>
</evidence>
<dbReference type="InterPro" id="IPR011701">
    <property type="entry name" value="MFS"/>
</dbReference>
<dbReference type="Gene3D" id="1.20.1720.10">
    <property type="entry name" value="Multidrug resistance protein D"/>
    <property type="match status" value="1"/>
</dbReference>
<feature type="transmembrane region" description="Helical" evidence="5">
    <location>
        <begin position="243"/>
        <end position="265"/>
    </location>
</feature>
<feature type="transmembrane region" description="Helical" evidence="5">
    <location>
        <begin position="454"/>
        <end position="475"/>
    </location>
</feature>
<evidence type="ECO:0000256" key="5">
    <source>
        <dbReference type="SAM" id="Phobius"/>
    </source>
</evidence>
<evidence type="ECO:0000313" key="8">
    <source>
        <dbReference type="Proteomes" id="UP000509510"/>
    </source>
</evidence>
<proteinExistence type="predicted"/>
<keyword evidence="4 5" id="KW-0472">Membrane</keyword>
<dbReference type="Gene3D" id="1.20.1250.20">
    <property type="entry name" value="MFS general substrate transporter like domains"/>
    <property type="match status" value="1"/>
</dbReference>
<dbReference type="PANTHER" id="PTHR42718">
    <property type="entry name" value="MAJOR FACILITATOR SUPERFAMILY MULTIDRUG TRANSPORTER MFSC"/>
    <property type="match status" value="1"/>
</dbReference>
<dbReference type="AlphaFoldDB" id="A0A7H8QPA7"/>
<keyword evidence="2 5" id="KW-0812">Transmembrane</keyword>
<dbReference type="RefSeq" id="XP_035341864.1">
    <property type="nucleotide sequence ID" value="XM_035485971.1"/>
</dbReference>
<keyword evidence="8" id="KW-1185">Reference proteome</keyword>
<feature type="transmembrane region" description="Helical" evidence="5">
    <location>
        <begin position="124"/>
        <end position="145"/>
    </location>
</feature>
<dbReference type="GO" id="GO:0016020">
    <property type="term" value="C:membrane"/>
    <property type="evidence" value="ECO:0007669"/>
    <property type="project" value="UniProtKB-SubCell"/>
</dbReference>
<gene>
    <name evidence="7" type="ORF">TRUGW13939_02783</name>
</gene>
<dbReference type="GeneID" id="55990290"/>
<feature type="transmembrane region" description="Helical" evidence="5">
    <location>
        <begin position="382"/>
        <end position="403"/>
    </location>
</feature>
<dbReference type="KEGG" id="trg:TRUGW13939_02783"/>
<sequence>MTLVEMATSHPDFQIPPLSLPREVIMMFTVCSAQGLVQASLAQSFIPNLLIGETFKAQSSDTAWYPAAYGLTSGTFMLAFGRVGDMIGHKKLFVGAWAWSSLWALLAGISVYSDSQVFFDICRAFQGMGAAALVPSALAILGSIYKPGPRKNLAFSLYASGAPIGFTLGAVFAGLLAQLASWPWAFYINAIVCLIYAGLALVFVPNLGKRPNSKKESFDYLGTFTIVSGLILLNFAWNRAPESGWKSAQCISTLVIGLLLIIAFFPIEKRTAHPIVPVAEIDENAAWILLIEGLAWSSFGILCYYSINFAIRIRGKSMLTAAAYLAPVPPAGLAASIMTSILLSKGLMSPPGILAFSLVWFCIGNIVLATMPVDQTYWRDIFWAYLLSPFGMDMSFPAGTLILSDLLPAERQGIAASLIATIVYYSQSLGLGIAGVVETNVAKGSVVRGYRGALYLAIGLSGLGFFVAVAFVVLSRVRSSREKTRSGEIQNAVADAEN</sequence>
<dbReference type="PANTHER" id="PTHR42718:SF1">
    <property type="entry name" value="LOW AFFINITY AMMONIUM TRANSPORTER"/>
    <property type="match status" value="1"/>
</dbReference>
<evidence type="ECO:0000256" key="2">
    <source>
        <dbReference type="ARBA" id="ARBA00022692"/>
    </source>
</evidence>
<reference evidence="8" key="1">
    <citation type="submission" date="2020-06" db="EMBL/GenBank/DDBJ databases">
        <title>A chromosome-scale genome assembly of Talaromyces rugulosus W13939.</title>
        <authorList>
            <person name="Wang B."/>
            <person name="Guo L."/>
            <person name="Ye K."/>
            <person name="Wang L."/>
        </authorList>
    </citation>
    <scope>NUCLEOTIDE SEQUENCE [LARGE SCALE GENOMIC DNA]</scope>
    <source>
        <strain evidence="8">W13939</strain>
    </source>
</reference>
<organism evidence="7 8">
    <name type="scientific">Talaromyces rugulosus</name>
    <name type="common">Penicillium rugulosum</name>
    <dbReference type="NCBI Taxonomy" id="121627"/>
    <lineage>
        <taxon>Eukaryota</taxon>
        <taxon>Fungi</taxon>
        <taxon>Dikarya</taxon>
        <taxon>Ascomycota</taxon>
        <taxon>Pezizomycotina</taxon>
        <taxon>Eurotiomycetes</taxon>
        <taxon>Eurotiomycetidae</taxon>
        <taxon>Eurotiales</taxon>
        <taxon>Trichocomaceae</taxon>
        <taxon>Talaromyces</taxon>
        <taxon>Talaromyces sect. Islandici</taxon>
    </lineage>
</organism>
<evidence type="ECO:0000256" key="1">
    <source>
        <dbReference type="ARBA" id="ARBA00004141"/>
    </source>
</evidence>
<feature type="transmembrane region" description="Helical" evidence="5">
    <location>
        <begin position="92"/>
        <end position="112"/>
    </location>
</feature>
<feature type="transmembrane region" description="Helical" evidence="5">
    <location>
        <begin position="186"/>
        <end position="208"/>
    </location>
</feature>
<dbReference type="CDD" id="cd17476">
    <property type="entry name" value="MFS_Amf1_MDR_like"/>
    <property type="match status" value="1"/>
</dbReference>
<feature type="transmembrane region" description="Helical" evidence="5">
    <location>
        <begin position="157"/>
        <end position="180"/>
    </location>
</feature>
<feature type="transmembrane region" description="Helical" evidence="5">
    <location>
        <begin position="220"/>
        <end position="237"/>
    </location>
</feature>
<evidence type="ECO:0000259" key="6">
    <source>
        <dbReference type="PROSITE" id="PS50850"/>
    </source>
</evidence>
<dbReference type="OrthoDB" id="2428527at2759"/>
<feature type="transmembrane region" description="Helical" evidence="5">
    <location>
        <begin position="319"/>
        <end position="343"/>
    </location>
</feature>
<dbReference type="InterPro" id="IPR020846">
    <property type="entry name" value="MFS_dom"/>
</dbReference>
<dbReference type="PROSITE" id="PS50850">
    <property type="entry name" value="MFS"/>
    <property type="match status" value="1"/>
</dbReference>
<feature type="transmembrane region" description="Helical" evidence="5">
    <location>
        <begin position="63"/>
        <end position="80"/>
    </location>
</feature>
<dbReference type="SUPFAM" id="SSF103473">
    <property type="entry name" value="MFS general substrate transporter"/>
    <property type="match status" value="1"/>
</dbReference>
<dbReference type="GO" id="GO:0022857">
    <property type="term" value="F:transmembrane transporter activity"/>
    <property type="evidence" value="ECO:0007669"/>
    <property type="project" value="InterPro"/>
</dbReference>
<accession>A0A7H8QPA7</accession>
<dbReference type="Pfam" id="PF07690">
    <property type="entry name" value="MFS_1"/>
    <property type="match status" value="1"/>
</dbReference>
<dbReference type="EMBL" id="CP055899">
    <property type="protein sequence ID" value="QKX55686.1"/>
    <property type="molecule type" value="Genomic_DNA"/>
</dbReference>
<feature type="transmembrane region" description="Helical" evidence="5">
    <location>
        <begin position="286"/>
        <end position="307"/>
    </location>
</feature>
<evidence type="ECO:0000313" key="7">
    <source>
        <dbReference type="EMBL" id="QKX55686.1"/>
    </source>
</evidence>
<dbReference type="Proteomes" id="UP000509510">
    <property type="component" value="Chromosome II"/>
</dbReference>
<feature type="transmembrane region" description="Helical" evidence="5">
    <location>
        <begin position="352"/>
        <end position="370"/>
    </location>
</feature>
<keyword evidence="3 5" id="KW-1133">Transmembrane helix</keyword>
<protein>
    <recommendedName>
        <fullName evidence="6">Major facilitator superfamily (MFS) profile domain-containing protein</fullName>
    </recommendedName>
</protein>
<comment type="subcellular location">
    <subcellularLocation>
        <location evidence="1">Membrane</location>
        <topology evidence="1">Multi-pass membrane protein</topology>
    </subcellularLocation>
</comment>
<dbReference type="InterPro" id="IPR036259">
    <property type="entry name" value="MFS_trans_sf"/>
</dbReference>